<dbReference type="NCBIfam" id="TIGR04131">
    <property type="entry name" value="Bac_Flav_CTERM"/>
    <property type="match status" value="1"/>
</dbReference>
<dbReference type="Pfam" id="PF13585">
    <property type="entry name" value="CHU_C"/>
    <property type="match status" value="1"/>
</dbReference>
<proteinExistence type="predicted"/>
<dbReference type="Proteomes" id="UP000249248">
    <property type="component" value="Unassembled WGS sequence"/>
</dbReference>
<evidence type="ECO:0000313" key="2">
    <source>
        <dbReference type="Proteomes" id="UP000249248"/>
    </source>
</evidence>
<gene>
    <name evidence="1" type="ORF">DNU06_03155</name>
</gene>
<accession>A0A2W1NII0</accession>
<reference evidence="1 2" key="1">
    <citation type="submission" date="2018-06" db="EMBL/GenBank/DDBJ databases">
        <title>The draft genome sequence of Crocinitomix sp. SM1701.</title>
        <authorList>
            <person name="Zhang X."/>
        </authorList>
    </citation>
    <scope>NUCLEOTIDE SEQUENCE [LARGE SCALE GENOMIC DNA]</scope>
    <source>
        <strain evidence="1 2">SM1701</strain>
    </source>
</reference>
<dbReference type="InterPro" id="IPR026341">
    <property type="entry name" value="T9SS_type_B"/>
</dbReference>
<name>A0A2W1NII0_9FLAO</name>
<protein>
    <recommendedName>
        <fullName evidence="3">Gliding motility-associated C-terminal domain-containing protein</fullName>
    </recommendedName>
</protein>
<evidence type="ECO:0000313" key="1">
    <source>
        <dbReference type="EMBL" id="PZE18843.1"/>
    </source>
</evidence>
<organism evidence="1 2">
    <name type="scientific">Putridiphycobacter roseus</name>
    <dbReference type="NCBI Taxonomy" id="2219161"/>
    <lineage>
        <taxon>Bacteria</taxon>
        <taxon>Pseudomonadati</taxon>
        <taxon>Bacteroidota</taxon>
        <taxon>Flavobacteriia</taxon>
        <taxon>Flavobacteriales</taxon>
        <taxon>Crocinitomicaceae</taxon>
        <taxon>Putridiphycobacter</taxon>
    </lineage>
</organism>
<dbReference type="OrthoDB" id="1140688at2"/>
<dbReference type="RefSeq" id="WP_111061744.1">
    <property type="nucleotide sequence ID" value="NZ_JBHUCU010000007.1"/>
</dbReference>
<sequence>MNWRTIVFIGLLFTTSFGFGQSTVVIPNVFTPNYDGVNDVFEVDATGYEALTCQVYNRHGSLVYRYFGLKGNWDGHTHAGVPCVDGVYFVVIELTLPDGSKEVVSGNVQLLK</sequence>
<dbReference type="EMBL" id="QKSB01000001">
    <property type="protein sequence ID" value="PZE18843.1"/>
    <property type="molecule type" value="Genomic_DNA"/>
</dbReference>
<dbReference type="AlphaFoldDB" id="A0A2W1NII0"/>
<evidence type="ECO:0008006" key="3">
    <source>
        <dbReference type="Google" id="ProtNLM"/>
    </source>
</evidence>
<keyword evidence="2" id="KW-1185">Reference proteome</keyword>
<comment type="caution">
    <text evidence="1">The sequence shown here is derived from an EMBL/GenBank/DDBJ whole genome shotgun (WGS) entry which is preliminary data.</text>
</comment>